<dbReference type="KEGG" id="cok:COCCU_12895"/>
<proteinExistence type="predicted"/>
<sequence length="386" mass="43946">MKDVNLRSISFKDLNISSRRVSLTMHYDNTDHEIWYEFDREIETTSSLVAIAVAPLCGRAFDEVSFDFEIDGEALESIRSFTRADVSAPTKPREPQRDSEDRDGTILSFSGGFDSIAAKALLPDDTHLVSLDLGGWFKREAEYFGRFNPITIKTNIRQVPDQRTALTSNNWLFMATGTILCSYHLGAKYHVFGTILGERFSFPASPRKIPLMESIGLQEAPITSGITEIGTTRIMLQTHPEEVAASLQSLANNGDRKQYYKQSMVTLLAEELGVKNPISDFNPEWKNKVGFGGSYTTALSALYFMAKGRMDLIAPLYDEIPAEAVTFSKSHRMDFMTRVNTDFYHWTPRHLRNPLFEKLSNLDLVPYSESDWDEVHETREFLKKWF</sequence>
<dbReference type="AlphaFoldDB" id="A0A6B8WQE4"/>
<dbReference type="RefSeq" id="WP_156232052.1">
    <property type="nucleotide sequence ID" value="NZ_CP046455.1"/>
</dbReference>
<accession>A0A6B8WQE4</accession>
<protein>
    <submittedName>
        <fullName evidence="1">Uncharacterized protein</fullName>
    </submittedName>
</protein>
<evidence type="ECO:0000313" key="2">
    <source>
        <dbReference type="Proteomes" id="UP000424462"/>
    </source>
</evidence>
<gene>
    <name evidence="1" type="ORF">COCCU_12895</name>
</gene>
<reference evidence="1 2" key="1">
    <citation type="submission" date="2019-11" db="EMBL/GenBank/DDBJ databases">
        <title>Complete genome sequence of Corynebacterium kalinowskii 1959, a novel Corynebacterium species isolated from soil of a small paddock in Vilsendorf, Germany.</title>
        <authorList>
            <person name="Schaffert L."/>
            <person name="Ruwe M."/>
            <person name="Milse J."/>
            <person name="Hanuschka K."/>
            <person name="Ortseifen V."/>
            <person name="Droste J."/>
            <person name="Brandt D."/>
            <person name="Schlueter L."/>
            <person name="Kutter Y."/>
            <person name="Vinke S."/>
            <person name="Viehoefer P."/>
            <person name="Jacob L."/>
            <person name="Luebke N.-C."/>
            <person name="Schulte-Berndt E."/>
            <person name="Hain C."/>
            <person name="Linder M."/>
            <person name="Schmidt P."/>
            <person name="Wollenschlaeger L."/>
            <person name="Luttermann T."/>
            <person name="Thieme E."/>
            <person name="Hassa J."/>
            <person name="Haak M."/>
            <person name="Wittchen M."/>
            <person name="Mentz A."/>
            <person name="Persicke M."/>
            <person name="Busche T."/>
            <person name="Ruckert C."/>
        </authorList>
    </citation>
    <scope>NUCLEOTIDE SEQUENCE [LARGE SCALE GENOMIC DNA]</scope>
    <source>
        <strain evidence="1 2">2039</strain>
    </source>
</reference>
<keyword evidence="2" id="KW-1185">Reference proteome</keyword>
<organism evidence="1 2">
    <name type="scientific">Corynebacterium occultum</name>
    <dbReference type="NCBI Taxonomy" id="2675219"/>
    <lineage>
        <taxon>Bacteria</taxon>
        <taxon>Bacillati</taxon>
        <taxon>Actinomycetota</taxon>
        <taxon>Actinomycetes</taxon>
        <taxon>Mycobacteriales</taxon>
        <taxon>Corynebacteriaceae</taxon>
        <taxon>Corynebacterium</taxon>
    </lineage>
</organism>
<evidence type="ECO:0000313" key="1">
    <source>
        <dbReference type="EMBL" id="QGU08478.1"/>
    </source>
</evidence>
<name>A0A6B8WQE4_9CORY</name>
<dbReference type="Proteomes" id="UP000424462">
    <property type="component" value="Chromosome"/>
</dbReference>
<dbReference type="EMBL" id="CP046455">
    <property type="protein sequence ID" value="QGU08478.1"/>
    <property type="molecule type" value="Genomic_DNA"/>
</dbReference>